<feature type="transmembrane region" description="Helical" evidence="1">
    <location>
        <begin position="12"/>
        <end position="29"/>
    </location>
</feature>
<keyword evidence="1" id="KW-0472">Membrane</keyword>
<proteinExistence type="predicted"/>
<evidence type="ECO:0000313" key="2">
    <source>
        <dbReference type="EMBL" id="CAI5758628.1"/>
    </source>
</evidence>
<dbReference type="Proteomes" id="UP001152885">
    <property type="component" value="Unassembled WGS sequence"/>
</dbReference>
<dbReference type="AlphaFoldDB" id="A0A9W4TVU9"/>
<evidence type="ECO:0000313" key="3">
    <source>
        <dbReference type="Proteomes" id="UP001152885"/>
    </source>
</evidence>
<sequence>MVKTTDTRQGIIQRYTIFGAIAITLFLIGKKHIQISKNQKHERESDTSLNVESDNEFLVKTKRPGFPENNPYLDYSSGQRVSKYQGSGDAYSSRKQGDRLSLYNVLKQKYFPSEEDKNLYLPSDEDKVNR</sequence>
<organism evidence="2 3">
    <name type="scientific">Candida verbasci</name>
    <dbReference type="NCBI Taxonomy" id="1227364"/>
    <lineage>
        <taxon>Eukaryota</taxon>
        <taxon>Fungi</taxon>
        <taxon>Dikarya</taxon>
        <taxon>Ascomycota</taxon>
        <taxon>Saccharomycotina</taxon>
        <taxon>Pichiomycetes</taxon>
        <taxon>Debaryomycetaceae</taxon>
        <taxon>Candida/Lodderomyces clade</taxon>
        <taxon>Candida</taxon>
    </lineage>
</organism>
<gene>
    <name evidence="2" type="ORF">CANVERA_P3140</name>
</gene>
<name>A0A9W4TVU9_9ASCO</name>
<dbReference type="EMBL" id="CANTUO010000003">
    <property type="protein sequence ID" value="CAI5758628.1"/>
    <property type="molecule type" value="Genomic_DNA"/>
</dbReference>
<keyword evidence="1" id="KW-0812">Transmembrane</keyword>
<evidence type="ECO:0000256" key="1">
    <source>
        <dbReference type="SAM" id="Phobius"/>
    </source>
</evidence>
<accession>A0A9W4TVU9</accession>
<dbReference type="OrthoDB" id="3999982at2759"/>
<keyword evidence="3" id="KW-1185">Reference proteome</keyword>
<protein>
    <submittedName>
        <fullName evidence="2">Uncharacterized protein</fullName>
    </submittedName>
</protein>
<reference evidence="2" key="1">
    <citation type="submission" date="2022-12" db="EMBL/GenBank/DDBJ databases">
        <authorList>
            <person name="Brejova B."/>
        </authorList>
    </citation>
    <scope>NUCLEOTIDE SEQUENCE</scope>
</reference>
<comment type="caution">
    <text evidence="2">The sequence shown here is derived from an EMBL/GenBank/DDBJ whole genome shotgun (WGS) entry which is preliminary data.</text>
</comment>
<keyword evidence="1" id="KW-1133">Transmembrane helix</keyword>